<keyword evidence="2" id="KW-1185">Reference proteome</keyword>
<dbReference type="Proteomes" id="UP000199515">
    <property type="component" value="Unassembled WGS sequence"/>
</dbReference>
<proteinExistence type="predicted"/>
<gene>
    <name evidence="1" type="ORF">SAMN05421504_103381</name>
</gene>
<dbReference type="EMBL" id="FNON01000003">
    <property type="protein sequence ID" value="SDX65409.1"/>
    <property type="molecule type" value="Genomic_DNA"/>
</dbReference>
<organism evidence="1 2">
    <name type="scientific">Amycolatopsis xylanica</name>
    <dbReference type="NCBI Taxonomy" id="589385"/>
    <lineage>
        <taxon>Bacteria</taxon>
        <taxon>Bacillati</taxon>
        <taxon>Actinomycetota</taxon>
        <taxon>Actinomycetes</taxon>
        <taxon>Pseudonocardiales</taxon>
        <taxon>Pseudonocardiaceae</taxon>
        <taxon>Amycolatopsis</taxon>
    </lineage>
</organism>
<evidence type="ECO:0000313" key="2">
    <source>
        <dbReference type="Proteomes" id="UP000199515"/>
    </source>
</evidence>
<reference evidence="1 2" key="1">
    <citation type="submission" date="2016-10" db="EMBL/GenBank/DDBJ databases">
        <authorList>
            <person name="de Groot N.N."/>
        </authorList>
    </citation>
    <scope>NUCLEOTIDE SEQUENCE [LARGE SCALE GENOMIC DNA]</scope>
    <source>
        <strain evidence="1 2">CPCC 202699</strain>
    </source>
</reference>
<accession>A0A1H3DIA9</accession>
<evidence type="ECO:0000313" key="1">
    <source>
        <dbReference type="EMBL" id="SDX65409.1"/>
    </source>
</evidence>
<name>A0A1H3DIA9_9PSEU</name>
<protein>
    <submittedName>
        <fullName evidence="1">Uncharacterized protein</fullName>
    </submittedName>
</protein>
<dbReference type="STRING" id="589385.SAMN05421504_103381"/>
<dbReference type="RefSeq" id="WP_091289460.1">
    <property type="nucleotide sequence ID" value="NZ_FNON01000003.1"/>
</dbReference>
<dbReference type="AlphaFoldDB" id="A0A1H3DIA9"/>
<sequence>MNSIALLTDDDFSVTMLDGGLGAVAGDSSAVVPAATDLCWCACVVCFVPDAVPSNEEVATA</sequence>